<gene>
    <name evidence="2" type="ORF">HG543_32240</name>
</gene>
<dbReference type="EMBL" id="JABBJJ010000188">
    <property type="protein sequence ID" value="NMO19510.1"/>
    <property type="molecule type" value="Genomic_DNA"/>
</dbReference>
<feature type="chain" id="PRO_5032466351" description="Peptidase C-terminal archaeal/bacterial domain-containing protein" evidence="1">
    <location>
        <begin position="25"/>
        <end position="415"/>
    </location>
</feature>
<dbReference type="AlphaFoldDB" id="A0A848LPC1"/>
<reference evidence="2 3" key="1">
    <citation type="submission" date="2020-04" db="EMBL/GenBank/DDBJ databases">
        <title>Draft genome of Pyxidicoccus fallax type strain.</title>
        <authorList>
            <person name="Whitworth D.E."/>
        </authorList>
    </citation>
    <scope>NUCLEOTIDE SEQUENCE [LARGE SCALE GENOMIC DNA]</scope>
    <source>
        <strain evidence="2 3">DSM 14698</strain>
    </source>
</reference>
<sequence length="415" mass="45001">MHRSRKSLWLLPALLLGACGPTEVAPDAEPVAADTVEQGVLFPPPAPLSGNILDSTTYMGSVAVPGAVQTRFTANPQYFSFSIHVSAGAVAKLEVTHGGSSMYLDTGLFVYGPRDASGSFGTTLRAQDDDAGYGQLSKVASVTFPQAGEYLVVVSSGSGSGKQFRLQLDCLSGTCNPVDPSVYATCDTNQVGPYLEECMSHWGAEGVPLQEAYSRCFGADDAHHLYEGACYPSNPFKPVWCAGGEAAWTQWMWPVCQDYYAADYELYPVVLTEQPVSAELQSKLSAANAACGSSYQCFGELSAKSFAWPLSTPARLHQVAAAVYDVSQSPALSGYRLDNMSYAEFVQNRLLPGMATLHPALLNAYGNGTEDVRVTGWSYKREMWPDACMIWELYVLYFPRSHRVLVFEQDHGEEC</sequence>
<organism evidence="2 3">
    <name type="scientific">Pyxidicoccus fallax</name>
    <dbReference type="NCBI Taxonomy" id="394095"/>
    <lineage>
        <taxon>Bacteria</taxon>
        <taxon>Pseudomonadati</taxon>
        <taxon>Myxococcota</taxon>
        <taxon>Myxococcia</taxon>
        <taxon>Myxococcales</taxon>
        <taxon>Cystobacterineae</taxon>
        <taxon>Myxococcaceae</taxon>
        <taxon>Pyxidicoccus</taxon>
    </lineage>
</organism>
<comment type="caution">
    <text evidence="2">The sequence shown here is derived from an EMBL/GenBank/DDBJ whole genome shotgun (WGS) entry which is preliminary data.</text>
</comment>
<keyword evidence="3" id="KW-1185">Reference proteome</keyword>
<protein>
    <recommendedName>
        <fullName evidence="4">Peptidase C-terminal archaeal/bacterial domain-containing protein</fullName>
    </recommendedName>
</protein>
<evidence type="ECO:0000313" key="3">
    <source>
        <dbReference type="Proteomes" id="UP000518300"/>
    </source>
</evidence>
<proteinExistence type="predicted"/>
<accession>A0A848LPC1</accession>
<evidence type="ECO:0008006" key="4">
    <source>
        <dbReference type="Google" id="ProtNLM"/>
    </source>
</evidence>
<dbReference type="Proteomes" id="UP000518300">
    <property type="component" value="Unassembled WGS sequence"/>
</dbReference>
<feature type="signal peptide" evidence="1">
    <location>
        <begin position="1"/>
        <end position="24"/>
    </location>
</feature>
<name>A0A848LPC1_9BACT</name>
<dbReference type="RefSeq" id="WP_169348756.1">
    <property type="nucleotide sequence ID" value="NZ_JABBJJ010000188.1"/>
</dbReference>
<evidence type="ECO:0000313" key="2">
    <source>
        <dbReference type="EMBL" id="NMO19510.1"/>
    </source>
</evidence>
<keyword evidence="1" id="KW-0732">Signal</keyword>
<dbReference type="Gene3D" id="2.60.120.380">
    <property type="match status" value="1"/>
</dbReference>
<dbReference type="PROSITE" id="PS51257">
    <property type="entry name" value="PROKAR_LIPOPROTEIN"/>
    <property type="match status" value="1"/>
</dbReference>
<evidence type="ECO:0000256" key="1">
    <source>
        <dbReference type="SAM" id="SignalP"/>
    </source>
</evidence>